<dbReference type="Pfam" id="PF02615">
    <property type="entry name" value="Ldh_2"/>
    <property type="match status" value="1"/>
</dbReference>
<dbReference type="PANTHER" id="PTHR11091:SF0">
    <property type="entry name" value="MALATE DEHYDROGENASE"/>
    <property type="match status" value="1"/>
</dbReference>
<comment type="caution">
    <text evidence="3">The sequence shown here is derived from an EMBL/GenBank/DDBJ whole genome shotgun (WGS) entry which is preliminary data.</text>
</comment>
<gene>
    <name evidence="3" type="ORF">TPAB3V08_LOCUS7874</name>
</gene>
<evidence type="ECO:0008006" key="5">
    <source>
        <dbReference type="Google" id="ProtNLM"/>
    </source>
</evidence>
<evidence type="ECO:0000256" key="2">
    <source>
        <dbReference type="ARBA" id="ARBA00023002"/>
    </source>
</evidence>
<evidence type="ECO:0000313" key="4">
    <source>
        <dbReference type="Proteomes" id="UP001153148"/>
    </source>
</evidence>
<dbReference type="PANTHER" id="PTHR11091">
    <property type="entry name" value="OXIDOREDUCTASE-RELATED"/>
    <property type="match status" value="1"/>
</dbReference>
<dbReference type="Proteomes" id="UP001153148">
    <property type="component" value="Unassembled WGS sequence"/>
</dbReference>
<dbReference type="EMBL" id="CAJPIN010014004">
    <property type="protein sequence ID" value="CAG2060918.1"/>
    <property type="molecule type" value="Genomic_DNA"/>
</dbReference>
<name>A0ABN7P659_TIMPD</name>
<dbReference type="InterPro" id="IPR043143">
    <property type="entry name" value="Mal/L-sulf/L-lact_DH-like_NADP"/>
</dbReference>
<comment type="similarity">
    <text evidence="1">Belongs to the LDH2/MDH2 oxidoreductase family.</text>
</comment>
<proteinExistence type="inferred from homology"/>
<reference evidence="3" key="1">
    <citation type="submission" date="2021-03" db="EMBL/GenBank/DDBJ databases">
        <authorList>
            <person name="Tran Van P."/>
        </authorList>
    </citation>
    <scope>NUCLEOTIDE SEQUENCE</scope>
</reference>
<dbReference type="InterPro" id="IPR036111">
    <property type="entry name" value="Mal/L-sulfo/L-lacto_DH-like_sf"/>
</dbReference>
<sequence>MFTGSNNVHRFQSFRGEQLVYHAGQEGESNVGEKTSMKSTECHVTLFADLQVEDTAQALKLGETSDKCYHGLCLTNTSPLMAPPGSREAALGTNPIGFGASAKNCDGVSVDISTSAGSLGQIEQHVFTKLPLPDNWAQDLEGSPTTDPQVALKAMCLMPFGGPESSYKGYALAIMVEALCSILAGSMYGPYVRKRREGPGESNLGQCFVAINPELFAPGFKDRLSNLLESLRDLEPVDKAHPVVVPGDRECLNQCKIHEEGGIRYTEKALHIAAELAARKSVEPLKLIIKPDAEPKLTQ</sequence>
<evidence type="ECO:0000256" key="1">
    <source>
        <dbReference type="ARBA" id="ARBA00006056"/>
    </source>
</evidence>
<keyword evidence="4" id="KW-1185">Reference proteome</keyword>
<dbReference type="Gene3D" id="3.30.1370.60">
    <property type="entry name" value="Hypothetical oxidoreductase yiak, domain 2"/>
    <property type="match status" value="1"/>
</dbReference>
<dbReference type="InterPro" id="IPR003767">
    <property type="entry name" value="Malate/L-lactate_DH-like"/>
</dbReference>
<protein>
    <recommendedName>
        <fullName evidence="5">Malate dehydrogenase</fullName>
    </recommendedName>
</protein>
<accession>A0ABN7P659</accession>
<organism evidence="3 4">
    <name type="scientific">Timema podura</name>
    <name type="common">Walking stick</name>
    <dbReference type="NCBI Taxonomy" id="61482"/>
    <lineage>
        <taxon>Eukaryota</taxon>
        <taxon>Metazoa</taxon>
        <taxon>Ecdysozoa</taxon>
        <taxon>Arthropoda</taxon>
        <taxon>Hexapoda</taxon>
        <taxon>Insecta</taxon>
        <taxon>Pterygota</taxon>
        <taxon>Neoptera</taxon>
        <taxon>Polyneoptera</taxon>
        <taxon>Phasmatodea</taxon>
        <taxon>Timematodea</taxon>
        <taxon>Timematoidea</taxon>
        <taxon>Timematidae</taxon>
        <taxon>Timema</taxon>
    </lineage>
</organism>
<keyword evidence="2" id="KW-0560">Oxidoreductase</keyword>
<evidence type="ECO:0000313" key="3">
    <source>
        <dbReference type="EMBL" id="CAG2060918.1"/>
    </source>
</evidence>
<dbReference type="SUPFAM" id="SSF89733">
    <property type="entry name" value="L-sulfolactate dehydrogenase-like"/>
    <property type="match status" value="1"/>
</dbReference>